<gene>
    <name evidence="2" type="ORF">SAMN05444159_3855</name>
</gene>
<reference evidence="2 3" key="1">
    <citation type="submission" date="2016-11" db="EMBL/GenBank/DDBJ databases">
        <authorList>
            <person name="Jaros S."/>
            <person name="Januszkiewicz K."/>
            <person name="Wedrychowicz H."/>
        </authorList>
    </citation>
    <scope>NUCLEOTIDE SEQUENCE [LARGE SCALE GENOMIC DNA]</scope>
    <source>
        <strain evidence="2 3">GAS499</strain>
    </source>
</reference>
<sequence>MVGRWRPASRGDVNGPPLLAGLPLRQQAKPYSVHLAPTAGRGGAGGAGRGGPKGDTIFQGRGFSRVKVARKSLRGLAPLLYEAHRRNIASI</sequence>
<accession>A0A1M6UBF1</accession>
<feature type="region of interest" description="Disordered" evidence="1">
    <location>
        <begin position="35"/>
        <end position="59"/>
    </location>
</feature>
<evidence type="ECO:0000313" key="2">
    <source>
        <dbReference type="EMBL" id="SHK66506.1"/>
    </source>
</evidence>
<protein>
    <submittedName>
        <fullName evidence="2">Uncharacterized protein</fullName>
    </submittedName>
</protein>
<dbReference type="AlphaFoldDB" id="A0A1M6UBF1"/>
<evidence type="ECO:0000313" key="3">
    <source>
        <dbReference type="Proteomes" id="UP000189935"/>
    </source>
</evidence>
<name>A0A1M6UBF1_9BRAD</name>
<dbReference type="Proteomes" id="UP000189935">
    <property type="component" value="Chromosome I"/>
</dbReference>
<dbReference type="EMBL" id="LT670844">
    <property type="protein sequence ID" value="SHK66506.1"/>
    <property type="molecule type" value="Genomic_DNA"/>
</dbReference>
<organism evidence="2 3">
    <name type="scientific">Bradyrhizobium lablabi</name>
    <dbReference type="NCBI Taxonomy" id="722472"/>
    <lineage>
        <taxon>Bacteria</taxon>
        <taxon>Pseudomonadati</taxon>
        <taxon>Pseudomonadota</taxon>
        <taxon>Alphaproteobacteria</taxon>
        <taxon>Hyphomicrobiales</taxon>
        <taxon>Nitrobacteraceae</taxon>
        <taxon>Bradyrhizobium</taxon>
    </lineage>
</organism>
<proteinExistence type="predicted"/>
<feature type="region of interest" description="Disordered" evidence="1">
    <location>
        <begin position="1"/>
        <end position="21"/>
    </location>
</feature>
<evidence type="ECO:0000256" key="1">
    <source>
        <dbReference type="SAM" id="MobiDB-lite"/>
    </source>
</evidence>
<feature type="compositionally biased region" description="Gly residues" evidence="1">
    <location>
        <begin position="40"/>
        <end position="53"/>
    </location>
</feature>